<dbReference type="Proteomes" id="UP001295794">
    <property type="component" value="Unassembled WGS sequence"/>
</dbReference>
<name>A0AAD2HPG8_9AGAR</name>
<organism evidence="2 3">
    <name type="scientific">Mycena citricolor</name>
    <dbReference type="NCBI Taxonomy" id="2018698"/>
    <lineage>
        <taxon>Eukaryota</taxon>
        <taxon>Fungi</taxon>
        <taxon>Dikarya</taxon>
        <taxon>Basidiomycota</taxon>
        <taxon>Agaricomycotina</taxon>
        <taxon>Agaricomycetes</taxon>
        <taxon>Agaricomycetidae</taxon>
        <taxon>Agaricales</taxon>
        <taxon>Marasmiineae</taxon>
        <taxon>Mycenaceae</taxon>
        <taxon>Mycena</taxon>
    </lineage>
</organism>
<dbReference type="InterPro" id="IPR000182">
    <property type="entry name" value="GNAT_dom"/>
</dbReference>
<dbReference type="EMBL" id="CAVNYO010000440">
    <property type="protein sequence ID" value="CAK5280064.1"/>
    <property type="molecule type" value="Genomic_DNA"/>
</dbReference>
<proteinExistence type="predicted"/>
<reference evidence="2" key="1">
    <citation type="submission" date="2023-11" db="EMBL/GenBank/DDBJ databases">
        <authorList>
            <person name="De Vega J J."/>
            <person name="De Vega J J."/>
        </authorList>
    </citation>
    <scope>NUCLEOTIDE SEQUENCE</scope>
</reference>
<evidence type="ECO:0000313" key="3">
    <source>
        <dbReference type="Proteomes" id="UP001295794"/>
    </source>
</evidence>
<dbReference type="CDD" id="cd04301">
    <property type="entry name" value="NAT_SF"/>
    <property type="match status" value="1"/>
</dbReference>
<dbReference type="AlphaFoldDB" id="A0AAD2HPG8"/>
<evidence type="ECO:0000259" key="1">
    <source>
        <dbReference type="Pfam" id="PF00583"/>
    </source>
</evidence>
<dbReference type="Gene3D" id="3.40.630.30">
    <property type="match status" value="1"/>
</dbReference>
<gene>
    <name evidence="2" type="ORF">MYCIT1_LOCUS30494</name>
</gene>
<comment type="caution">
    <text evidence="2">The sequence shown here is derived from an EMBL/GenBank/DDBJ whole genome shotgun (WGS) entry which is preliminary data.</text>
</comment>
<evidence type="ECO:0000313" key="2">
    <source>
        <dbReference type="EMBL" id="CAK5280064.1"/>
    </source>
</evidence>
<dbReference type="SUPFAM" id="SSF55729">
    <property type="entry name" value="Acyl-CoA N-acyltransferases (Nat)"/>
    <property type="match status" value="1"/>
</dbReference>
<protein>
    <recommendedName>
        <fullName evidence="1">N-acetyltransferase domain-containing protein</fullName>
    </recommendedName>
</protein>
<feature type="domain" description="N-acetyltransferase" evidence="1">
    <location>
        <begin position="152"/>
        <end position="183"/>
    </location>
</feature>
<dbReference type="Pfam" id="PF00583">
    <property type="entry name" value="Acetyltransf_1"/>
    <property type="match status" value="1"/>
</dbReference>
<sequence>MSFTVAPLTHPTDSQIEEIIHVCLRAYDPHETSIRTLSGDDPVLLAAFFRASIRAGVLAGRIFVVSESADPTVIRGFALWWEPGVEAFSTSVHPSINKPSCPHSWSSCHPRLCSGTRLRQVHPRHRSLVSISPQYRPEFASLTARLLGERGKLDSWYLNLFAVDPDYQRRGMARALVEAVRDQVSATVIAPAFSKRHGASGSRLRIDSGRDERTQRLHIPKIGIQCERIDGDVWAVRPVSSRRSFHVMAIEEK</sequence>
<dbReference type="GO" id="GO:0016747">
    <property type="term" value="F:acyltransferase activity, transferring groups other than amino-acyl groups"/>
    <property type="evidence" value="ECO:0007669"/>
    <property type="project" value="InterPro"/>
</dbReference>
<dbReference type="InterPro" id="IPR016181">
    <property type="entry name" value="Acyl_CoA_acyltransferase"/>
</dbReference>
<keyword evidence="3" id="KW-1185">Reference proteome</keyword>
<accession>A0AAD2HPG8</accession>